<dbReference type="AlphaFoldDB" id="A0A699YNY5"/>
<organism evidence="1 2">
    <name type="scientific">Haematococcus lacustris</name>
    <name type="common">Green alga</name>
    <name type="synonym">Haematococcus pluvialis</name>
    <dbReference type="NCBI Taxonomy" id="44745"/>
    <lineage>
        <taxon>Eukaryota</taxon>
        <taxon>Viridiplantae</taxon>
        <taxon>Chlorophyta</taxon>
        <taxon>core chlorophytes</taxon>
        <taxon>Chlorophyceae</taxon>
        <taxon>CS clade</taxon>
        <taxon>Chlamydomonadales</taxon>
        <taxon>Haematococcaceae</taxon>
        <taxon>Haematococcus</taxon>
    </lineage>
</organism>
<accession>A0A699YNY5</accession>
<name>A0A699YNY5_HAELA</name>
<sequence length="53" mass="5722">MVCKLEVSWLLREAMRDQVQCIHALMKAVPPALRVNSAGTSKNMGGSHRASAA</sequence>
<gene>
    <name evidence="1" type="ORF">HaLaN_03603</name>
</gene>
<proteinExistence type="predicted"/>
<dbReference type="Proteomes" id="UP000485058">
    <property type="component" value="Unassembled WGS sequence"/>
</dbReference>
<reference evidence="1 2" key="1">
    <citation type="submission" date="2020-02" db="EMBL/GenBank/DDBJ databases">
        <title>Draft genome sequence of Haematococcus lacustris strain NIES-144.</title>
        <authorList>
            <person name="Morimoto D."/>
            <person name="Nakagawa S."/>
            <person name="Yoshida T."/>
            <person name="Sawayama S."/>
        </authorList>
    </citation>
    <scope>NUCLEOTIDE SEQUENCE [LARGE SCALE GENOMIC DNA]</scope>
    <source>
        <strain evidence="1 2">NIES-144</strain>
    </source>
</reference>
<dbReference type="EMBL" id="BLLF01000172">
    <property type="protein sequence ID" value="GFH08616.1"/>
    <property type="molecule type" value="Genomic_DNA"/>
</dbReference>
<comment type="caution">
    <text evidence="1">The sequence shown here is derived from an EMBL/GenBank/DDBJ whole genome shotgun (WGS) entry which is preliminary data.</text>
</comment>
<protein>
    <submittedName>
        <fullName evidence="1">Uncharacterized protein</fullName>
    </submittedName>
</protein>
<keyword evidence="2" id="KW-1185">Reference proteome</keyword>
<evidence type="ECO:0000313" key="2">
    <source>
        <dbReference type="Proteomes" id="UP000485058"/>
    </source>
</evidence>
<evidence type="ECO:0000313" key="1">
    <source>
        <dbReference type="EMBL" id="GFH08616.1"/>
    </source>
</evidence>